<reference evidence="3" key="2">
    <citation type="submission" date="2015-01" db="EMBL/GenBank/DDBJ databases">
        <title>Evolutionary Origins and Diversification of the Mycorrhizal Mutualists.</title>
        <authorList>
            <consortium name="DOE Joint Genome Institute"/>
            <consortium name="Mycorrhizal Genomics Consortium"/>
            <person name="Kohler A."/>
            <person name="Kuo A."/>
            <person name="Nagy L.G."/>
            <person name="Floudas D."/>
            <person name="Copeland A."/>
            <person name="Barry K.W."/>
            <person name="Cichocki N."/>
            <person name="Veneault-Fourrey C."/>
            <person name="LaButti K."/>
            <person name="Lindquist E.A."/>
            <person name="Lipzen A."/>
            <person name="Lundell T."/>
            <person name="Morin E."/>
            <person name="Murat C."/>
            <person name="Riley R."/>
            <person name="Ohm R."/>
            <person name="Sun H."/>
            <person name="Tunlid A."/>
            <person name="Henrissat B."/>
            <person name="Grigoriev I.V."/>
            <person name="Hibbett D.S."/>
            <person name="Martin F."/>
        </authorList>
    </citation>
    <scope>NUCLEOTIDE SEQUENCE [LARGE SCALE GENOMIC DNA]</scope>
    <source>
        <strain evidence="3">LaAM-08-1</strain>
    </source>
</reference>
<organism evidence="2 3">
    <name type="scientific">Laccaria amethystina LaAM-08-1</name>
    <dbReference type="NCBI Taxonomy" id="1095629"/>
    <lineage>
        <taxon>Eukaryota</taxon>
        <taxon>Fungi</taxon>
        <taxon>Dikarya</taxon>
        <taxon>Basidiomycota</taxon>
        <taxon>Agaricomycotina</taxon>
        <taxon>Agaricomycetes</taxon>
        <taxon>Agaricomycetidae</taxon>
        <taxon>Agaricales</taxon>
        <taxon>Agaricineae</taxon>
        <taxon>Hydnangiaceae</taxon>
        <taxon>Laccaria</taxon>
    </lineage>
</organism>
<feature type="non-terminal residue" evidence="2">
    <location>
        <position position="293"/>
    </location>
</feature>
<dbReference type="AlphaFoldDB" id="A0A0C9X493"/>
<proteinExistence type="predicted"/>
<evidence type="ECO:0000313" key="3">
    <source>
        <dbReference type="Proteomes" id="UP000054477"/>
    </source>
</evidence>
<dbReference type="STRING" id="1095629.A0A0C9X493"/>
<sequence>VVIFFGDLATFEHVMGVLQCQSIERTPWHRFQFVIFVMGLFHLKMACADAIWRIFIEPKLLQEDTNSLMAHLALNHPWETGKIGTNPGFRRMHEVIVHDGLALRLNTWTTELQNRDLTTTSLHDYAETAPTQQQIKEISNRLARFYVAGGDVDIYALRSQSPQRRDTQNENVVFALNQGDIGRVETLFPLWISIFQGTGKHKYSAHMIKFLMDVHFVYPDRLRKAVGHNVLVNPTGLPGKFRGVDWVEESMINLYTKHTFGGSGSNYTKKRVIDESTLIKIHHSRHDNIEQNF</sequence>
<accession>A0A0C9X493</accession>
<dbReference type="EMBL" id="KN838908">
    <property type="protein sequence ID" value="KIJ92461.1"/>
    <property type="molecule type" value="Genomic_DNA"/>
</dbReference>
<dbReference type="OrthoDB" id="4743193at2759"/>
<keyword evidence="3" id="KW-1185">Reference proteome</keyword>
<feature type="non-terminal residue" evidence="2">
    <location>
        <position position="1"/>
    </location>
</feature>
<evidence type="ECO:0000313" key="2">
    <source>
        <dbReference type="EMBL" id="KIJ92461.1"/>
    </source>
</evidence>
<name>A0A0C9X493_9AGAR</name>
<dbReference type="Pfam" id="PF20231">
    <property type="entry name" value="DUF6589"/>
    <property type="match status" value="1"/>
</dbReference>
<gene>
    <name evidence="2" type="ORF">K443DRAFT_53218</name>
</gene>
<protein>
    <recommendedName>
        <fullName evidence="1">DUF6589 domain-containing protein</fullName>
    </recommendedName>
</protein>
<evidence type="ECO:0000259" key="1">
    <source>
        <dbReference type="Pfam" id="PF20231"/>
    </source>
</evidence>
<feature type="domain" description="DUF6589" evidence="1">
    <location>
        <begin position="1"/>
        <end position="293"/>
    </location>
</feature>
<dbReference type="InterPro" id="IPR046496">
    <property type="entry name" value="DUF6589"/>
</dbReference>
<dbReference type="Proteomes" id="UP000054477">
    <property type="component" value="Unassembled WGS sequence"/>
</dbReference>
<reference evidence="2 3" key="1">
    <citation type="submission" date="2014-04" db="EMBL/GenBank/DDBJ databases">
        <authorList>
            <consortium name="DOE Joint Genome Institute"/>
            <person name="Kuo A."/>
            <person name="Kohler A."/>
            <person name="Nagy L.G."/>
            <person name="Floudas D."/>
            <person name="Copeland A."/>
            <person name="Barry K.W."/>
            <person name="Cichocki N."/>
            <person name="Veneault-Fourrey C."/>
            <person name="LaButti K."/>
            <person name="Lindquist E.A."/>
            <person name="Lipzen A."/>
            <person name="Lundell T."/>
            <person name="Morin E."/>
            <person name="Murat C."/>
            <person name="Sun H."/>
            <person name="Tunlid A."/>
            <person name="Henrissat B."/>
            <person name="Grigoriev I.V."/>
            <person name="Hibbett D.S."/>
            <person name="Martin F."/>
            <person name="Nordberg H.P."/>
            <person name="Cantor M.N."/>
            <person name="Hua S.X."/>
        </authorList>
    </citation>
    <scope>NUCLEOTIDE SEQUENCE [LARGE SCALE GENOMIC DNA]</scope>
    <source>
        <strain evidence="2 3">LaAM-08-1</strain>
    </source>
</reference>
<dbReference type="HOGENOM" id="CLU_009487_6_1_1"/>